<sequence length="156" mass="17227">MFYKILLKKKNNRGFTLLEVIVSLVVAAILGAMLVQFMGTGLMKSYNPVILAQNGTYLNTIMEKMTADYKYWMSDGALKGYSPSTTYSYFNNRVGSASESEAKTTPYSDADHPYYVVANHTITFSGSPPTEASASSAVHKITIKYRDLTATAIFTE</sequence>
<evidence type="ECO:0000313" key="2">
    <source>
        <dbReference type="EMBL" id="KUG21669.1"/>
    </source>
</evidence>
<dbReference type="InterPro" id="IPR012902">
    <property type="entry name" value="N_methyl_site"/>
</dbReference>
<feature type="transmembrane region" description="Helical" evidence="1">
    <location>
        <begin position="20"/>
        <end position="39"/>
    </location>
</feature>
<dbReference type="NCBIfam" id="TIGR02532">
    <property type="entry name" value="IV_pilin_GFxxxE"/>
    <property type="match status" value="1"/>
</dbReference>
<keyword evidence="1" id="KW-1133">Transmembrane helix</keyword>
<accession>A0A0W8FL62</accession>
<dbReference type="PROSITE" id="PS00409">
    <property type="entry name" value="PROKAR_NTER_METHYL"/>
    <property type="match status" value="1"/>
</dbReference>
<evidence type="ECO:0008006" key="3">
    <source>
        <dbReference type="Google" id="ProtNLM"/>
    </source>
</evidence>
<evidence type="ECO:0000256" key="1">
    <source>
        <dbReference type="SAM" id="Phobius"/>
    </source>
</evidence>
<dbReference type="Pfam" id="PF07963">
    <property type="entry name" value="N_methyl"/>
    <property type="match status" value="1"/>
</dbReference>
<gene>
    <name evidence="2" type="ORF">ASZ90_008565</name>
</gene>
<keyword evidence="1" id="KW-0812">Transmembrane</keyword>
<organism evidence="2">
    <name type="scientific">hydrocarbon metagenome</name>
    <dbReference type="NCBI Taxonomy" id="938273"/>
    <lineage>
        <taxon>unclassified sequences</taxon>
        <taxon>metagenomes</taxon>
        <taxon>ecological metagenomes</taxon>
    </lineage>
</organism>
<dbReference type="SUPFAM" id="SSF54523">
    <property type="entry name" value="Pili subunits"/>
    <property type="match status" value="1"/>
</dbReference>
<protein>
    <recommendedName>
        <fullName evidence="3">Prepilin-type N-terminal cleavage/methylation domain-containing protein</fullName>
    </recommendedName>
</protein>
<dbReference type="InterPro" id="IPR045584">
    <property type="entry name" value="Pilin-like"/>
</dbReference>
<proteinExistence type="predicted"/>
<name>A0A0W8FL62_9ZZZZ</name>
<comment type="caution">
    <text evidence="2">The sequence shown here is derived from an EMBL/GenBank/DDBJ whole genome shotgun (WGS) entry which is preliminary data.</text>
</comment>
<dbReference type="EMBL" id="LNQE01001033">
    <property type="protein sequence ID" value="KUG21669.1"/>
    <property type="molecule type" value="Genomic_DNA"/>
</dbReference>
<reference evidence="2" key="1">
    <citation type="journal article" date="2015" name="Proc. Natl. Acad. Sci. U.S.A.">
        <title>Networks of energetic and metabolic interactions define dynamics in microbial communities.</title>
        <authorList>
            <person name="Embree M."/>
            <person name="Liu J.K."/>
            <person name="Al-Bassam M.M."/>
            <person name="Zengler K."/>
        </authorList>
    </citation>
    <scope>NUCLEOTIDE SEQUENCE</scope>
</reference>
<keyword evidence="1" id="KW-0472">Membrane</keyword>
<dbReference type="AlphaFoldDB" id="A0A0W8FL62"/>